<dbReference type="InterPro" id="IPR029057">
    <property type="entry name" value="PRTase-like"/>
</dbReference>
<evidence type="ECO:0000313" key="3">
    <source>
        <dbReference type="Proteomes" id="UP000037326"/>
    </source>
</evidence>
<dbReference type="GeneID" id="96601229"/>
<evidence type="ECO:0000313" key="2">
    <source>
        <dbReference type="EMBL" id="KMY28264.1"/>
    </source>
</evidence>
<feature type="domain" description="PRTase-CE" evidence="1">
    <location>
        <begin position="57"/>
        <end position="291"/>
    </location>
</feature>
<dbReference type="PATRIC" id="fig|582475.4.peg.4722"/>
<dbReference type="RefSeq" id="WP_049669022.1">
    <property type="nucleotide sequence ID" value="NZ_LFXJ01000013.1"/>
</dbReference>
<comment type="caution">
    <text evidence="2">The sequence shown here is derived from an EMBL/GenBank/DDBJ whole genome shotgun (WGS) entry which is preliminary data.</text>
</comment>
<dbReference type="Gene3D" id="3.40.50.2020">
    <property type="match status" value="1"/>
</dbReference>
<dbReference type="Proteomes" id="UP000037326">
    <property type="component" value="Unassembled WGS sequence"/>
</dbReference>
<dbReference type="OrthoDB" id="2084254at2"/>
<dbReference type="CDD" id="cd06223">
    <property type="entry name" value="PRTases_typeI"/>
    <property type="match status" value="1"/>
</dbReference>
<evidence type="ECO:0000259" key="1">
    <source>
        <dbReference type="Pfam" id="PF24390"/>
    </source>
</evidence>
<accession>A0A0K9F109</accession>
<dbReference type="Pfam" id="PF24390">
    <property type="entry name" value="PRTase-CE"/>
    <property type="match status" value="1"/>
</dbReference>
<organism evidence="2 3">
    <name type="scientific">Lysinibacillus xylanilyticus</name>
    <dbReference type="NCBI Taxonomy" id="582475"/>
    <lineage>
        <taxon>Bacteria</taxon>
        <taxon>Bacillati</taxon>
        <taxon>Bacillota</taxon>
        <taxon>Bacilli</taxon>
        <taxon>Bacillales</taxon>
        <taxon>Bacillaceae</taxon>
        <taxon>Lysinibacillus</taxon>
    </lineage>
</organism>
<dbReference type="SUPFAM" id="SSF53271">
    <property type="entry name" value="PRTase-like"/>
    <property type="match status" value="1"/>
</dbReference>
<dbReference type="InterPro" id="IPR000836">
    <property type="entry name" value="PRTase_dom"/>
</dbReference>
<name>A0A0K9F109_9BACI</name>
<dbReference type="AlphaFoldDB" id="A0A0K9F109"/>
<sequence>MMMGDLMKYKKKQESISASTFAKLTAIFLSKSWEIDDGDNDFSLFNRFCTALSMLSEEEQILVLELTENFTKVEANDYLVYLSQALKRFIETNRTKLVSIKNIFIAPLLAPKDFGKSKSSTAVQYFIRSIVHTYPDIAGKNISFTEGLEVSDSLINREDSILLLVDDFVGSGGTALEAIEYLEQKKNIKKSKISLITIATLEKGERVLNENNISIFYAMKFKRGITDYYDSTVLPEKISIMESIEKKVKAHKNEEFGYDSSEALITLIRTPNNTFPVFWKQKKGRVAPFPR</sequence>
<protein>
    <recommendedName>
        <fullName evidence="1">PRTase-CE domain-containing protein</fullName>
    </recommendedName>
</protein>
<dbReference type="EMBL" id="LFXJ01000013">
    <property type="protein sequence ID" value="KMY28264.1"/>
    <property type="molecule type" value="Genomic_DNA"/>
</dbReference>
<gene>
    <name evidence="2" type="ORF">ACZ11_23810</name>
</gene>
<dbReference type="InterPro" id="IPR056920">
    <property type="entry name" value="PRTase-CE"/>
</dbReference>
<reference evidence="3" key="1">
    <citation type="submission" date="2015-07" db="EMBL/GenBank/DDBJ databases">
        <authorList>
            <consortium name="Consortium for Microbial Forensics and Genomics (microFORGE)"/>
            <person name="Knight B.M."/>
            <person name="Roberts D.P."/>
            <person name="Lin D."/>
            <person name="Hari K."/>
            <person name="Fletcher J."/>
            <person name="Melcher U."/>
            <person name="Blagden T."/>
            <person name="Winegar R.A."/>
        </authorList>
    </citation>
    <scope>NUCLEOTIDE SEQUENCE [LARGE SCALE GENOMIC DNA]</scope>
    <source>
        <strain evidence="3">DSM 23493</strain>
    </source>
</reference>
<proteinExistence type="predicted"/>